<protein>
    <submittedName>
        <fullName evidence="2">Uncharacterized protein</fullName>
    </submittedName>
</protein>
<reference evidence="2 3" key="1">
    <citation type="submission" date="2017-09" db="EMBL/GenBank/DDBJ databases">
        <title>Bacterial strain isolated from the female urinary microbiota.</title>
        <authorList>
            <person name="Thomas-White K."/>
            <person name="Kumar N."/>
            <person name="Forster S."/>
            <person name="Putonti C."/>
            <person name="Lawley T."/>
            <person name="Wolfe A.J."/>
        </authorList>
    </citation>
    <scope>NUCLEOTIDE SEQUENCE [LARGE SCALE GENOMIC DNA]</scope>
    <source>
        <strain evidence="2 3">UMB0680</strain>
    </source>
</reference>
<organism evidence="2 3">
    <name type="scientific">Brevibacterium luteolum</name>
    <dbReference type="NCBI Taxonomy" id="199591"/>
    <lineage>
        <taxon>Bacteria</taxon>
        <taxon>Bacillati</taxon>
        <taxon>Actinomycetota</taxon>
        <taxon>Actinomycetes</taxon>
        <taxon>Micrococcales</taxon>
        <taxon>Brevibacteriaceae</taxon>
        <taxon>Brevibacterium</taxon>
    </lineage>
</organism>
<gene>
    <name evidence="2" type="ORF">CJ198_10735</name>
</gene>
<comment type="caution">
    <text evidence="2">The sequence shown here is derived from an EMBL/GenBank/DDBJ whole genome shotgun (WGS) entry which is preliminary data.</text>
</comment>
<dbReference type="EMBL" id="PNFZ01000006">
    <property type="protein sequence ID" value="PMB97521.1"/>
    <property type="molecule type" value="Genomic_DNA"/>
</dbReference>
<evidence type="ECO:0000313" key="3">
    <source>
        <dbReference type="Proteomes" id="UP000235703"/>
    </source>
</evidence>
<name>A0A2N6PFR2_9MICO</name>
<evidence type="ECO:0000313" key="2">
    <source>
        <dbReference type="EMBL" id="PMB97521.1"/>
    </source>
</evidence>
<dbReference type="OrthoDB" id="9814695at2"/>
<feature type="region of interest" description="Disordered" evidence="1">
    <location>
        <begin position="77"/>
        <end position="103"/>
    </location>
</feature>
<dbReference type="RefSeq" id="WP_102162604.1">
    <property type="nucleotide sequence ID" value="NZ_JAHHXW010000004.1"/>
</dbReference>
<proteinExistence type="predicted"/>
<dbReference type="Proteomes" id="UP000235703">
    <property type="component" value="Unassembled WGS sequence"/>
</dbReference>
<accession>A0A2N6PFR2</accession>
<keyword evidence="3" id="KW-1185">Reference proteome</keyword>
<dbReference type="AlphaFoldDB" id="A0A2N6PFR2"/>
<evidence type="ECO:0000256" key="1">
    <source>
        <dbReference type="SAM" id="MobiDB-lite"/>
    </source>
</evidence>
<sequence>MTETPVSPGTTPRGLSDSIAGVLAAAASGQRCAAAAARFGLNGTPAAIEYVGCEIIPRVRALEADLARARGVELQAGPQPAAAIAWGDATDSRPKSGAQGPEP</sequence>